<name>A0A2W7TXQ3_9FLAO</name>
<dbReference type="RefSeq" id="WP_111408924.1">
    <property type="nucleotide sequence ID" value="NZ_QKXH01000002.1"/>
</dbReference>
<dbReference type="AlphaFoldDB" id="A0A2W7TXQ3"/>
<evidence type="ECO:0000313" key="3">
    <source>
        <dbReference type="EMBL" id="PZX94828.1"/>
    </source>
</evidence>
<dbReference type="Proteomes" id="UP000249177">
    <property type="component" value="Unassembled WGS sequence"/>
</dbReference>
<proteinExistence type="inferred from homology"/>
<keyword evidence="3" id="KW-0808">Transferase</keyword>
<comment type="caution">
    <text evidence="3">The sequence shown here is derived from an EMBL/GenBank/DDBJ whole genome shotgun (WGS) entry which is preliminary data.</text>
</comment>
<dbReference type="EMBL" id="QKXH01000002">
    <property type="protein sequence ID" value="PZX94828.1"/>
    <property type="molecule type" value="Genomic_DNA"/>
</dbReference>
<dbReference type="PANTHER" id="PTHR43630">
    <property type="entry name" value="POLY-BETA-1,6-N-ACETYL-D-GLUCOSAMINE SYNTHASE"/>
    <property type="match status" value="1"/>
</dbReference>
<evidence type="ECO:0000259" key="2">
    <source>
        <dbReference type="Pfam" id="PF00535"/>
    </source>
</evidence>
<comment type="similarity">
    <text evidence="1">Belongs to the glycosyltransferase 2 family. WaaE/KdtX subfamily.</text>
</comment>
<organism evidence="3 4">
    <name type="scientific">Flavobacterium aquariorum</name>
    <dbReference type="NCBI Taxonomy" id="2217670"/>
    <lineage>
        <taxon>Bacteria</taxon>
        <taxon>Pseudomonadati</taxon>
        <taxon>Bacteroidota</taxon>
        <taxon>Flavobacteriia</taxon>
        <taxon>Flavobacteriales</taxon>
        <taxon>Flavobacteriaceae</taxon>
        <taxon>Flavobacterium</taxon>
    </lineage>
</organism>
<dbReference type="PANTHER" id="PTHR43630:SF2">
    <property type="entry name" value="GLYCOSYLTRANSFERASE"/>
    <property type="match status" value="1"/>
</dbReference>
<accession>A0A2W7TXQ3</accession>
<reference evidence="3 4" key="1">
    <citation type="submission" date="2018-06" db="EMBL/GenBank/DDBJ databases">
        <title>Flavobacterium sp IMCC34762, genome.</title>
        <authorList>
            <person name="Joung Y."/>
            <person name="Cho J."/>
            <person name="Song J."/>
        </authorList>
    </citation>
    <scope>NUCLEOTIDE SEQUENCE [LARGE SCALE GENOMIC DNA]</scope>
    <source>
        <strain evidence="3 4">IMCC34762</strain>
    </source>
</reference>
<dbReference type="Pfam" id="PF00535">
    <property type="entry name" value="Glycos_transf_2"/>
    <property type="match status" value="1"/>
</dbReference>
<dbReference type="InterPro" id="IPR001173">
    <property type="entry name" value="Glyco_trans_2-like"/>
</dbReference>
<dbReference type="InterPro" id="IPR029044">
    <property type="entry name" value="Nucleotide-diphossugar_trans"/>
</dbReference>
<dbReference type="Gene3D" id="3.90.550.10">
    <property type="entry name" value="Spore Coat Polysaccharide Biosynthesis Protein SpsA, Chain A"/>
    <property type="match status" value="1"/>
</dbReference>
<protein>
    <submittedName>
        <fullName evidence="3">Glycosyltransferase family 2 protein</fullName>
    </submittedName>
</protein>
<keyword evidence="4" id="KW-1185">Reference proteome</keyword>
<evidence type="ECO:0000313" key="4">
    <source>
        <dbReference type="Proteomes" id="UP000249177"/>
    </source>
</evidence>
<evidence type="ECO:0000256" key="1">
    <source>
        <dbReference type="ARBA" id="ARBA00038494"/>
    </source>
</evidence>
<dbReference type="SUPFAM" id="SSF53448">
    <property type="entry name" value="Nucleotide-diphospho-sugar transferases"/>
    <property type="match status" value="1"/>
</dbReference>
<gene>
    <name evidence="3" type="ORF">DOS84_04545</name>
</gene>
<sequence>MTNSNAKKLSVLIITLNEEKHLKALLSDLDFADEIIIVDSFSTDETEFIAKTFPKVTFIQNKFENFSTQRNFAISQAKNDWILFLDADEILTPELKQEIIETLQNNQTYVAYFFERIFMFENTVLKYSGNQTDKIFRLFDKKSARYDEKRLVHEKLIVNGEIGFLKNKLIHHSYCSYHDYREKIIFYGKFKAQEKFIKKIKPTLLHQFFHPSYNFLYNYFIRLGFLDGKKGIIICYLNAYSIVVRYKELKKLWKQNQNLTSKI</sequence>
<dbReference type="CDD" id="cd02511">
    <property type="entry name" value="Beta4Glucosyltransferase"/>
    <property type="match status" value="1"/>
</dbReference>
<dbReference type="OrthoDB" id="9815923at2"/>
<dbReference type="GO" id="GO:0016740">
    <property type="term" value="F:transferase activity"/>
    <property type="evidence" value="ECO:0007669"/>
    <property type="project" value="UniProtKB-KW"/>
</dbReference>
<feature type="domain" description="Glycosyltransferase 2-like" evidence="2">
    <location>
        <begin position="10"/>
        <end position="130"/>
    </location>
</feature>